<accession>A0A8C7NMI5</accession>
<name>A0A8C7NMI5_ONCMY</name>
<dbReference type="InterPro" id="IPR036858">
    <property type="entry name" value="Cyclin-dep_kinase_reg-sub_sf"/>
</dbReference>
<dbReference type="Ensembl" id="ENSOMYT00000010749.2">
    <property type="protein sequence ID" value="ENSOMYP00000009713.1"/>
    <property type="gene ID" value="ENSOMYG00000004896.2"/>
</dbReference>
<evidence type="ECO:0000256" key="6">
    <source>
        <dbReference type="RuleBase" id="RU311113"/>
    </source>
</evidence>
<comment type="subunit">
    <text evidence="3">Forms a homohexamer that can probably bind six kinase subunits.</text>
</comment>
<dbReference type="Pfam" id="PF01111">
    <property type="entry name" value="CKS"/>
    <property type="match status" value="1"/>
</dbReference>
<dbReference type="SUPFAM" id="SSF55637">
    <property type="entry name" value="Cell cycle regulatory proteins"/>
    <property type="match status" value="1"/>
</dbReference>
<evidence type="ECO:0000256" key="5">
    <source>
        <dbReference type="ARBA" id="ARBA00023306"/>
    </source>
</evidence>
<dbReference type="AlphaFoldDB" id="A0A8C7NMI5"/>
<dbReference type="SMART" id="SM01084">
    <property type="entry name" value="CKS"/>
    <property type="match status" value="1"/>
</dbReference>
<comment type="function">
    <text evidence="1 6">Binds to the catalytic subunit of the cyclin dependent kinases and is essential for their biological function.</text>
</comment>
<proteinExistence type="inferred from homology"/>
<dbReference type="PANTHER" id="PTHR23415">
    <property type="entry name" value="CYCLIN-DEPENDENT KINASES REGULATORY SUBUNIT/60S RIBOSOME SUBUNIT BIOGENESIS PROTEIN NIP7"/>
    <property type="match status" value="1"/>
</dbReference>
<organism evidence="7 8">
    <name type="scientific">Oncorhynchus mykiss</name>
    <name type="common">Rainbow trout</name>
    <name type="synonym">Salmo gairdneri</name>
    <dbReference type="NCBI Taxonomy" id="8022"/>
    <lineage>
        <taxon>Eukaryota</taxon>
        <taxon>Metazoa</taxon>
        <taxon>Chordata</taxon>
        <taxon>Craniata</taxon>
        <taxon>Vertebrata</taxon>
        <taxon>Euteleostomi</taxon>
        <taxon>Actinopterygii</taxon>
        <taxon>Neopterygii</taxon>
        <taxon>Teleostei</taxon>
        <taxon>Protacanthopterygii</taxon>
        <taxon>Salmoniformes</taxon>
        <taxon>Salmonidae</taxon>
        <taxon>Salmoninae</taxon>
        <taxon>Oncorhynchus</taxon>
    </lineage>
</organism>
<evidence type="ECO:0000256" key="1">
    <source>
        <dbReference type="ARBA" id="ARBA00002449"/>
    </source>
</evidence>
<dbReference type="GO" id="GO:0051301">
    <property type="term" value="P:cell division"/>
    <property type="evidence" value="ECO:0007669"/>
    <property type="project" value="UniProtKB-UniRule"/>
</dbReference>
<dbReference type="GeneTree" id="ENSGT00990000209581"/>
<dbReference type="Proteomes" id="UP000694395">
    <property type="component" value="Chromosome 1"/>
</dbReference>
<dbReference type="Gene3D" id="3.30.170.10">
    <property type="entry name" value="Cyclin-dependent kinase, regulatory subunit"/>
    <property type="match status" value="1"/>
</dbReference>
<comment type="similarity">
    <text evidence="2 6">Belongs to the CKS family.</text>
</comment>
<sequence>HRFRHCYFTICCGKTKVPKFHLISEDEWRRLGVQQSLGWVCHMIHKTEPHILLFRQPLPKH</sequence>
<evidence type="ECO:0000313" key="8">
    <source>
        <dbReference type="Proteomes" id="UP000694395"/>
    </source>
</evidence>
<dbReference type="GO" id="GO:0016538">
    <property type="term" value="F:cyclin-dependent protein serine/threonine kinase regulator activity"/>
    <property type="evidence" value="ECO:0007669"/>
    <property type="project" value="InterPro"/>
</dbReference>
<reference evidence="7" key="1">
    <citation type="submission" date="2020-07" db="EMBL/GenBank/DDBJ databases">
        <title>A long reads based de novo assembly of the rainbow trout Arlee double haploid line genome.</title>
        <authorList>
            <person name="Gao G."/>
            <person name="Palti Y."/>
        </authorList>
    </citation>
    <scope>NUCLEOTIDE SEQUENCE [LARGE SCALE GENOMIC DNA]</scope>
</reference>
<evidence type="ECO:0000256" key="3">
    <source>
        <dbReference type="ARBA" id="ARBA00011253"/>
    </source>
</evidence>
<reference evidence="7" key="2">
    <citation type="submission" date="2025-08" db="UniProtKB">
        <authorList>
            <consortium name="Ensembl"/>
        </authorList>
    </citation>
    <scope>IDENTIFICATION</scope>
</reference>
<dbReference type="InterPro" id="IPR000789">
    <property type="entry name" value="Cyclin-dep_kinase_reg-sub"/>
</dbReference>
<protein>
    <recommendedName>
        <fullName evidence="6">Cyclin-dependent kinases regulatory subunit</fullName>
    </recommendedName>
</protein>
<dbReference type="PRINTS" id="PR00296">
    <property type="entry name" value="CYCLINKINASE"/>
</dbReference>
<keyword evidence="4 6" id="KW-0132">Cell division</keyword>
<evidence type="ECO:0000256" key="2">
    <source>
        <dbReference type="ARBA" id="ARBA00007782"/>
    </source>
</evidence>
<reference evidence="7" key="3">
    <citation type="submission" date="2025-09" db="UniProtKB">
        <authorList>
            <consortium name="Ensembl"/>
        </authorList>
    </citation>
    <scope>IDENTIFICATION</scope>
</reference>
<evidence type="ECO:0000256" key="4">
    <source>
        <dbReference type="ARBA" id="ARBA00022618"/>
    </source>
</evidence>
<evidence type="ECO:0000313" key="7">
    <source>
        <dbReference type="Ensembl" id="ENSOMYP00000009713.1"/>
    </source>
</evidence>
<keyword evidence="8" id="KW-1185">Reference proteome</keyword>
<keyword evidence="5 6" id="KW-0131">Cell cycle</keyword>